<accession>A0AAJ0D7G0</accession>
<comment type="caution">
    <text evidence="2">The sequence shown here is derived from an EMBL/GenBank/DDBJ whole genome shotgun (WGS) entry which is preliminary data.</text>
</comment>
<protein>
    <recommendedName>
        <fullName evidence="1">F-box domain-containing protein</fullName>
    </recommendedName>
</protein>
<reference evidence="2" key="1">
    <citation type="submission" date="2023-04" db="EMBL/GenBank/DDBJ databases">
        <title>Black Yeasts Isolated from many extreme environments.</title>
        <authorList>
            <person name="Coleine C."/>
            <person name="Stajich J.E."/>
            <person name="Selbmann L."/>
        </authorList>
    </citation>
    <scope>NUCLEOTIDE SEQUENCE</scope>
    <source>
        <strain evidence="2">CCFEE 5312</strain>
    </source>
</reference>
<dbReference type="InterPro" id="IPR001810">
    <property type="entry name" value="F-box_dom"/>
</dbReference>
<dbReference type="EMBL" id="JAWDJX010000052">
    <property type="protein sequence ID" value="KAK3048177.1"/>
    <property type="molecule type" value="Genomic_DNA"/>
</dbReference>
<organism evidence="2 3">
    <name type="scientific">Extremus antarcticus</name>
    <dbReference type="NCBI Taxonomy" id="702011"/>
    <lineage>
        <taxon>Eukaryota</taxon>
        <taxon>Fungi</taxon>
        <taxon>Dikarya</taxon>
        <taxon>Ascomycota</taxon>
        <taxon>Pezizomycotina</taxon>
        <taxon>Dothideomycetes</taxon>
        <taxon>Dothideomycetidae</taxon>
        <taxon>Mycosphaerellales</taxon>
        <taxon>Extremaceae</taxon>
        <taxon>Extremus</taxon>
    </lineage>
</organism>
<gene>
    <name evidence="2" type="ORF">LTR09_010516</name>
</gene>
<dbReference type="Pfam" id="PF12937">
    <property type="entry name" value="F-box-like"/>
    <property type="match status" value="1"/>
</dbReference>
<evidence type="ECO:0000259" key="1">
    <source>
        <dbReference type="PROSITE" id="PS50181"/>
    </source>
</evidence>
<sequence length="171" mass="19777">MGRLPEELLLHILSYLSPVDLIYNIRHVSHRYLHLSDEVASTQHIPNFSIGLNFTLSSGSHHRWYDVRGTITTTFRHISKTHPQYALFEVTDVLPKANQARVTEKWKQLSAQGFGVGQEWRVTFRGNGLLMKLPNLVLSADDGIWCDWREMLRGYIRRLPEAWEGVARPPM</sequence>
<dbReference type="PROSITE" id="PS50181">
    <property type="entry name" value="FBOX"/>
    <property type="match status" value="1"/>
</dbReference>
<evidence type="ECO:0000313" key="2">
    <source>
        <dbReference type="EMBL" id="KAK3048177.1"/>
    </source>
</evidence>
<dbReference type="InterPro" id="IPR036047">
    <property type="entry name" value="F-box-like_dom_sf"/>
</dbReference>
<dbReference type="Proteomes" id="UP001271007">
    <property type="component" value="Unassembled WGS sequence"/>
</dbReference>
<dbReference type="Gene3D" id="1.20.1280.50">
    <property type="match status" value="1"/>
</dbReference>
<dbReference type="SUPFAM" id="SSF81383">
    <property type="entry name" value="F-box domain"/>
    <property type="match status" value="1"/>
</dbReference>
<name>A0AAJ0D7G0_9PEZI</name>
<dbReference type="AlphaFoldDB" id="A0AAJ0D7G0"/>
<keyword evidence="3" id="KW-1185">Reference proteome</keyword>
<feature type="domain" description="F-box" evidence="1">
    <location>
        <begin position="1"/>
        <end position="45"/>
    </location>
</feature>
<dbReference type="CDD" id="cd09917">
    <property type="entry name" value="F-box_SF"/>
    <property type="match status" value="1"/>
</dbReference>
<proteinExistence type="predicted"/>
<evidence type="ECO:0000313" key="3">
    <source>
        <dbReference type="Proteomes" id="UP001271007"/>
    </source>
</evidence>